<dbReference type="InterPro" id="IPR022085">
    <property type="entry name" value="OpdG"/>
</dbReference>
<comment type="caution">
    <text evidence="1">The sequence shown here is derived from an EMBL/GenBank/DDBJ whole genome shotgun (WGS) entry which is preliminary data.</text>
</comment>
<accession>A0A9N9LMV7</accession>
<organism evidence="1 2">
    <name type="scientific">Hymenoscyphus albidus</name>
    <dbReference type="NCBI Taxonomy" id="595503"/>
    <lineage>
        <taxon>Eukaryota</taxon>
        <taxon>Fungi</taxon>
        <taxon>Dikarya</taxon>
        <taxon>Ascomycota</taxon>
        <taxon>Pezizomycotina</taxon>
        <taxon>Leotiomycetes</taxon>
        <taxon>Helotiales</taxon>
        <taxon>Helotiaceae</taxon>
        <taxon>Hymenoscyphus</taxon>
    </lineage>
</organism>
<proteinExistence type="predicted"/>
<dbReference type="AlphaFoldDB" id="A0A9N9LMV7"/>
<protein>
    <submittedName>
        <fullName evidence="1">Uncharacterized protein</fullName>
    </submittedName>
</protein>
<dbReference type="PANTHER" id="PTHR38797:SF4">
    <property type="entry name" value="NUCLEAR PORE COMPLEX PROTEIN NUP85"/>
    <property type="match status" value="1"/>
</dbReference>
<sequence>MAVLSRSKMAEWRSVIATDGSGCSRHLFRQVKKFLETDCLFSAQEEFASILTMDCDWDNLWGIIIPGLRRFPQINEPLTALSLQILKEAGPPAKERKWCIDAFLNSLTEDYFGVCVPHGIAEADDQDWLNLTSFIVEIFQKHLPGLEDLEGAASYTLVEALEKHPWTDFPYVDTESSTESSMDSFTDCSAEYSSSSSEEFALEETETFSCDLIASDQDASIVSTPEAIDNLELGEADLLNGIVPAAAIWIKRAGREIYEKSGDMDSGVFLEYPKDWERYDIGDRPGWSRERFRFWRSRFELISNLELAAVTKATKDLAKEAAEIMANIESEGCKPKHICG</sequence>
<dbReference type="InterPro" id="IPR053204">
    <property type="entry name" value="Oxopyrrolidines_Biosynth-assoc"/>
</dbReference>
<dbReference type="EMBL" id="CAJVRM010000159">
    <property type="protein sequence ID" value="CAG8975985.1"/>
    <property type="molecule type" value="Genomic_DNA"/>
</dbReference>
<reference evidence="1" key="1">
    <citation type="submission" date="2021-07" db="EMBL/GenBank/DDBJ databases">
        <authorList>
            <person name="Durling M."/>
        </authorList>
    </citation>
    <scope>NUCLEOTIDE SEQUENCE</scope>
</reference>
<keyword evidence="2" id="KW-1185">Reference proteome</keyword>
<evidence type="ECO:0000313" key="1">
    <source>
        <dbReference type="EMBL" id="CAG8975985.1"/>
    </source>
</evidence>
<dbReference type="Pfam" id="PF12311">
    <property type="entry name" value="DUF3632"/>
    <property type="match status" value="1"/>
</dbReference>
<dbReference type="Proteomes" id="UP000701801">
    <property type="component" value="Unassembled WGS sequence"/>
</dbReference>
<dbReference type="OrthoDB" id="3350591at2759"/>
<dbReference type="PANTHER" id="PTHR38797">
    <property type="entry name" value="NUCLEAR PORE COMPLEX PROTEIN NUP85-RELATED"/>
    <property type="match status" value="1"/>
</dbReference>
<gene>
    <name evidence="1" type="ORF">HYALB_00011540</name>
</gene>
<evidence type="ECO:0000313" key="2">
    <source>
        <dbReference type="Proteomes" id="UP000701801"/>
    </source>
</evidence>
<name>A0A9N9LMV7_9HELO</name>